<protein>
    <submittedName>
        <fullName evidence="1">GH15592</fullName>
    </submittedName>
</protein>
<reference evidence="1 2" key="1">
    <citation type="journal article" date="2007" name="Nature">
        <title>Evolution of genes and genomes on the Drosophila phylogeny.</title>
        <authorList>
            <consortium name="Drosophila 12 Genomes Consortium"/>
            <person name="Clark A.G."/>
            <person name="Eisen M.B."/>
            <person name="Smith D.R."/>
            <person name="Bergman C.M."/>
            <person name="Oliver B."/>
            <person name="Markow T.A."/>
            <person name="Kaufman T.C."/>
            <person name="Kellis M."/>
            <person name="Gelbart W."/>
            <person name="Iyer V.N."/>
            <person name="Pollard D.A."/>
            <person name="Sackton T.B."/>
            <person name="Larracuente A.M."/>
            <person name="Singh N.D."/>
            <person name="Abad J.P."/>
            <person name="Abt D.N."/>
            <person name="Adryan B."/>
            <person name="Aguade M."/>
            <person name="Akashi H."/>
            <person name="Anderson W.W."/>
            <person name="Aquadro C.F."/>
            <person name="Ardell D.H."/>
            <person name="Arguello R."/>
            <person name="Artieri C.G."/>
            <person name="Barbash D.A."/>
            <person name="Barker D."/>
            <person name="Barsanti P."/>
            <person name="Batterham P."/>
            <person name="Batzoglou S."/>
            <person name="Begun D."/>
            <person name="Bhutkar A."/>
            <person name="Blanco E."/>
            <person name="Bosak S.A."/>
            <person name="Bradley R.K."/>
            <person name="Brand A.D."/>
            <person name="Brent M.R."/>
            <person name="Brooks A.N."/>
            <person name="Brown R.H."/>
            <person name="Butlin R.K."/>
            <person name="Caggese C."/>
            <person name="Calvi B.R."/>
            <person name="Bernardo de Carvalho A."/>
            <person name="Caspi A."/>
            <person name="Castrezana S."/>
            <person name="Celniker S.E."/>
            <person name="Chang J.L."/>
            <person name="Chapple C."/>
            <person name="Chatterji S."/>
            <person name="Chinwalla A."/>
            <person name="Civetta A."/>
            <person name="Clifton S.W."/>
            <person name="Comeron J.M."/>
            <person name="Costello J.C."/>
            <person name="Coyne J.A."/>
            <person name="Daub J."/>
            <person name="David R.G."/>
            <person name="Delcher A.L."/>
            <person name="Delehaunty K."/>
            <person name="Do C.B."/>
            <person name="Ebling H."/>
            <person name="Edwards K."/>
            <person name="Eickbush T."/>
            <person name="Evans J.D."/>
            <person name="Filipski A."/>
            <person name="Findeiss S."/>
            <person name="Freyhult E."/>
            <person name="Fulton L."/>
            <person name="Fulton R."/>
            <person name="Garcia A.C."/>
            <person name="Gardiner A."/>
            <person name="Garfield D.A."/>
            <person name="Garvin B.E."/>
            <person name="Gibson G."/>
            <person name="Gilbert D."/>
            <person name="Gnerre S."/>
            <person name="Godfrey J."/>
            <person name="Good R."/>
            <person name="Gotea V."/>
            <person name="Gravely B."/>
            <person name="Greenberg A.J."/>
            <person name="Griffiths-Jones S."/>
            <person name="Gross S."/>
            <person name="Guigo R."/>
            <person name="Gustafson E.A."/>
            <person name="Haerty W."/>
            <person name="Hahn M.W."/>
            <person name="Halligan D.L."/>
            <person name="Halpern A.L."/>
            <person name="Halter G.M."/>
            <person name="Han M.V."/>
            <person name="Heger A."/>
            <person name="Hillier L."/>
            <person name="Hinrichs A.S."/>
            <person name="Holmes I."/>
            <person name="Hoskins R.A."/>
            <person name="Hubisz M.J."/>
            <person name="Hultmark D."/>
            <person name="Huntley M.A."/>
            <person name="Jaffe D.B."/>
            <person name="Jagadeeshan S."/>
            <person name="Jeck W.R."/>
            <person name="Johnson J."/>
            <person name="Jones C.D."/>
            <person name="Jordan W.C."/>
            <person name="Karpen G.H."/>
            <person name="Kataoka E."/>
            <person name="Keightley P.D."/>
            <person name="Kheradpour P."/>
            <person name="Kirkness E.F."/>
            <person name="Koerich L.B."/>
            <person name="Kristiansen K."/>
            <person name="Kudrna D."/>
            <person name="Kulathinal R.J."/>
            <person name="Kumar S."/>
            <person name="Kwok R."/>
            <person name="Lander E."/>
            <person name="Langley C.H."/>
            <person name="Lapoint R."/>
            <person name="Lazzaro B.P."/>
            <person name="Lee S.J."/>
            <person name="Levesque L."/>
            <person name="Li R."/>
            <person name="Lin C.F."/>
            <person name="Lin M.F."/>
            <person name="Lindblad-Toh K."/>
            <person name="Llopart A."/>
            <person name="Long M."/>
            <person name="Low L."/>
            <person name="Lozovsky E."/>
            <person name="Lu J."/>
            <person name="Luo M."/>
            <person name="Machado C.A."/>
            <person name="Makalowski W."/>
            <person name="Marzo M."/>
            <person name="Matsuda M."/>
            <person name="Matzkin L."/>
            <person name="McAllister B."/>
            <person name="McBride C.S."/>
            <person name="McKernan B."/>
            <person name="McKernan K."/>
            <person name="Mendez-Lago M."/>
            <person name="Minx P."/>
            <person name="Mollenhauer M.U."/>
            <person name="Montooth K."/>
            <person name="Mount S.M."/>
            <person name="Mu X."/>
            <person name="Myers E."/>
            <person name="Negre B."/>
            <person name="Newfeld S."/>
            <person name="Nielsen R."/>
            <person name="Noor M.A."/>
            <person name="O'Grady P."/>
            <person name="Pachter L."/>
            <person name="Papaceit M."/>
            <person name="Parisi M.J."/>
            <person name="Parisi M."/>
            <person name="Parts L."/>
            <person name="Pedersen J.S."/>
            <person name="Pesole G."/>
            <person name="Phillippy A.M."/>
            <person name="Ponting C.P."/>
            <person name="Pop M."/>
            <person name="Porcelli D."/>
            <person name="Powell J.R."/>
            <person name="Prohaska S."/>
            <person name="Pruitt K."/>
            <person name="Puig M."/>
            <person name="Quesneville H."/>
            <person name="Ram K.R."/>
            <person name="Rand D."/>
            <person name="Rasmussen M.D."/>
            <person name="Reed L.K."/>
            <person name="Reenan R."/>
            <person name="Reily A."/>
            <person name="Remington K.A."/>
            <person name="Rieger T.T."/>
            <person name="Ritchie M.G."/>
            <person name="Robin C."/>
            <person name="Rogers Y.H."/>
            <person name="Rohde C."/>
            <person name="Rozas J."/>
            <person name="Rubenfield M.J."/>
            <person name="Ruiz A."/>
            <person name="Russo S."/>
            <person name="Salzberg S.L."/>
            <person name="Sanchez-Gracia A."/>
            <person name="Saranga D.J."/>
            <person name="Sato H."/>
            <person name="Schaeffer S.W."/>
            <person name="Schatz M.C."/>
            <person name="Schlenke T."/>
            <person name="Schwartz R."/>
            <person name="Segarra C."/>
            <person name="Singh R.S."/>
            <person name="Sirot L."/>
            <person name="Sirota M."/>
            <person name="Sisneros N.B."/>
            <person name="Smith C.D."/>
            <person name="Smith T.F."/>
            <person name="Spieth J."/>
            <person name="Stage D.E."/>
            <person name="Stark A."/>
            <person name="Stephan W."/>
            <person name="Strausberg R.L."/>
            <person name="Strempel S."/>
            <person name="Sturgill D."/>
            <person name="Sutton G."/>
            <person name="Sutton G.G."/>
            <person name="Tao W."/>
            <person name="Teichmann S."/>
            <person name="Tobari Y.N."/>
            <person name="Tomimura Y."/>
            <person name="Tsolas J.M."/>
            <person name="Valente V.L."/>
            <person name="Venter E."/>
            <person name="Venter J.C."/>
            <person name="Vicario S."/>
            <person name="Vieira F.G."/>
            <person name="Vilella A.J."/>
            <person name="Villasante A."/>
            <person name="Walenz B."/>
            <person name="Wang J."/>
            <person name="Wasserman M."/>
            <person name="Watts T."/>
            <person name="Wilson D."/>
            <person name="Wilson R.K."/>
            <person name="Wing R.A."/>
            <person name="Wolfner M.F."/>
            <person name="Wong A."/>
            <person name="Wong G.K."/>
            <person name="Wu C.I."/>
            <person name="Wu G."/>
            <person name="Yamamoto D."/>
            <person name="Yang H.P."/>
            <person name="Yang S.P."/>
            <person name="Yorke J.A."/>
            <person name="Yoshida K."/>
            <person name="Zdobnov E."/>
            <person name="Zhang P."/>
            <person name="Zhang Y."/>
            <person name="Zimin A.V."/>
            <person name="Baldwin J."/>
            <person name="Abdouelleil A."/>
            <person name="Abdulkadir J."/>
            <person name="Abebe A."/>
            <person name="Abera B."/>
            <person name="Abreu J."/>
            <person name="Acer S.C."/>
            <person name="Aftuck L."/>
            <person name="Alexander A."/>
            <person name="An P."/>
            <person name="Anderson E."/>
            <person name="Anderson S."/>
            <person name="Arachi H."/>
            <person name="Azer M."/>
            <person name="Bachantsang P."/>
            <person name="Barry A."/>
            <person name="Bayul T."/>
            <person name="Berlin A."/>
            <person name="Bessette D."/>
            <person name="Bloom T."/>
            <person name="Blye J."/>
            <person name="Boguslavskiy L."/>
            <person name="Bonnet C."/>
            <person name="Boukhgalter B."/>
            <person name="Bourzgui I."/>
            <person name="Brown A."/>
            <person name="Cahill P."/>
            <person name="Channer S."/>
            <person name="Cheshatsang Y."/>
            <person name="Chuda L."/>
            <person name="Citroen M."/>
            <person name="Collymore A."/>
            <person name="Cooke P."/>
            <person name="Costello M."/>
            <person name="D'Aco K."/>
            <person name="Daza R."/>
            <person name="De Haan G."/>
            <person name="DeGray S."/>
            <person name="DeMaso C."/>
            <person name="Dhargay N."/>
            <person name="Dooley K."/>
            <person name="Dooley E."/>
            <person name="Doricent M."/>
            <person name="Dorje P."/>
            <person name="Dorjee K."/>
            <person name="Dupes A."/>
            <person name="Elong R."/>
            <person name="Falk J."/>
            <person name="Farina A."/>
            <person name="Faro S."/>
            <person name="Ferguson D."/>
            <person name="Fisher S."/>
            <person name="Foley C.D."/>
            <person name="Franke A."/>
            <person name="Friedrich D."/>
            <person name="Gadbois L."/>
            <person name="Gearin G."/>
            <person name="Gearin C.R."/>
            <person name="Giannoukos G."/>
            <person name="Goode T."/>
            <person name="Graham J."/>
            <person name="Grandbois E."/>
            <person name="Grewal S."/>
            <person name="Gyaltsen K."/>
            <person name="Hafez N."/>
            <person name="Hagos B."/>
            <person name="Hall J."/>
            <person name="Henson C."/>
            <person name="Hollinger A."/>
            <person name="Honan T."/>
            <person name="Huard M.D."/>
            <person name="Hughes L."/>
            <person name="Hurhula B."/>
            <person name="Husby M.E."/>
            <person name="Kamat A."/>
            <person name="Kanga B."/>
            <person name="Kashin S."/>
            <person name="Khazanovich D."/>
            <person name="Kisner P."/>
            <person name="Lance K."/>
            <person name="Lara M."/>
            <person name="Lee W."/>
            <person name="Lennon N."/>
            <person name="Letendre F."/>
            <person name="LeVine R."/>
            <person name="Lipovsky A."/>
            <person name="Liu X."/>
            <person name="Liu J."/>
            <person name="Liu S."/>
            <person name="Lokyitsang T."/>
            <person name="Lokyitsang Y."/>
            <person name="Lubonja R."/>
            <person name="Lui A."/>
            <person name="MacDonald P."/>
            <person name="Magnisalis V."/>
            <person name="Maru K."/>
            <person name="Matthews C."/>
            <person name="McCusker W."/>
            <person name="McDonough S."/>
            <person name="Mehta T."/>
            <person name="Meldrim J."/>
            <person name="Meneus L."/>
            <person name="Mihai O."/>
            <person name="Mihalev A."/>
            <person name="Mihova T."/>
            <person name="Mittelman R."/>
            <person name="Mlenga V."/>
            <person name="Montmayeur A."/>
            <person name="Mulrain L."/>
            <person name="Navidi A."/>
            <person name="Naylor J."/>
            <person name="Negash T."/>
            <person name="Nguyen T."/>
            <person name="Nguyen N."/>
            <person name="Nicol R."/>
            <person name="Norbu C."/>
            <person name="Norbu N."/>
            <person name="Novod N."/>
            <person name="O'Neill B."/>
            <person name="Osman S."/>
            <person name="Markiewicz E."/>
            <person name="Oyono O.L."/>
            <person name="Patti C."/>
            <person name="Phunkhang P."/>
            <person name="Pierre F."/>
            <person name="Priest M."/>
            <person name="Raghuraman S."/>
            <person name="Rege F."/>
            <person name="Reyes R."/>
            <person name="Rise C."/>
            <person name="Rogov P."/>
            <person name="Ross K."/>
            <person name="Ryan E."/>
            <person name="Settipalli S."/>
            <person name="Shea T."/>
            <person name="Sherpa N."/>
            <person name="Shi L."/>
            <person name="Shih D."/>
            <person name="Sparrow T."/>
            <person name="Spaulding J."/>
            <person name="Stalker J."/>
            <person name="Stange-Thomann N."/>
            <person name="Stavropoulos S."/>
            <person name="Stone C."/>
            <person name="Strader C."/>
            <person name="Tesfaye S."/>
            <person name="Thomson T."/>
            <person name="Thoulutsang Y."/>
            <person name="Thoulutsang D."/>
            <person name="Topham K."/>
            <person name="Topping I."/>
            <person name="Tsamla T."/>
            <person name="Vassiliev H."/>
            <person name="Vo A."/>
            <person name="Wangchuk T."/>
            <person name="Wangdi T."/>
            <person name="Weiand M."/>
            <person name="Wilkinson J."/>
            <person name="Wilson A."/>
            <person name="Yadav S."/>
            <person name="Young G."/>
            <person name="Yu Q."/>
            <person name="Zembek L."/>
            <person name="Zhong D."/>
            <person name="Zimmer A."/>
            <person name="Zwirko Z."/>
            <person name="Jaffe D.B."/>
            <person name="Alvarez P."/>
            <person name="Brockman W."/>
            <person name="Butler J."/>
            <person name="Chin C."/>
            <person name="Gnerre S."/>
            <person name="Grabherr M."/>
            <person name="Kleber M."/>
            <person name="Mauceli E."/>
            <person name="MacCallum I."/>
        </authorList>
    </citation>
    <scope>NUCLEOTIDE SEQUENCE [LARGE SCALE GENOMIC DNA]</scope>
    <source>
        <strain evidence="2">Tucson 15287-2541.00</strain>
    </source>
</reference>
<dbReference type="OrthoDB" id="6817893at2759"/>
<name>B4J0V1_DROGR</name>
<dbReference type="OMA" id="QYAYRCV"/>
<dbReference type="AlphaFoldDB" id="B4J0V1"/>
<keyword evidence="2" id="KW-1185">Reference proteome</keyword>
<evidence type="ECO:0000313" key="1">
    <source>
        <dbReference type="EMBL" id="EDV95772.1"/>
    </source>
</evidence>
<dbReference type="HOGENOM" id="CLU_138775_0_0_1"/>
<dbReference type="PhylomeDB" id="B4J0V1"/>
<sequence>MDTQARLQHQRATHSSAIRSHLIKVSTTLRHPIAFNFRRRECKRFYVLPVYMHSTKENSRLWWQYAFKCVARNAGNAVWNPNLKFKLHCKRQLRIRQLRRGTQWCNRQPLHLHIADIQLVCHVRRYSK</sequence>
<organism evidence="2">
    <name type="scientific">Drosophila grimshawi</name>
    <name type="common">Hawaiian fruit fly</name>
    <name type="synonym">Idiomyia grimshawi</name>
    <dbReference type="NCBI Taxonomy" id="7222"/>
    <lineage>
        <taxon>Eukaryota</taxon>
        <taxon>Metazoa</taxon>
        <taxon>Ecdysozoa</taxon>
        <taxon>Arthropoda</taxon>
        <taxon>Hexapoda</taxon>
        <taxon>Insecta</taxon>
        <taxon>Pterygota</taxon>
        <taxon>Neoptera</taxon>
        <taxon>Endopterygota</taxon>
        <taxon>Diptera</taxon>
        <taxon>Brachycera</taxon>
        <taxon>Muscomorpha</taxon>
        <taxon>Ephydroidea</taxon>
        <taxon>Drosophilidae</taxon>
        <taxon>Drosophila</taxon>
        <taxon>Hawaiian Drosophila</taxon>
    </lineage>
</organism>
<evidence type="ECO:0000313" key="2">
    <source>
        <dbReference type="Proteomes" id="UP000001070"/>
    </source>
</evidence>
<dbReference type="eggNOG" id="ENOG502T6P0">
    <property type="taxonomic scope" value="Eukaryota"/>
</dbReference>
<gene>
    <name evidence="1" type="primary">Dgri\GH15592</name>
    <name evidence="1" type="ORF">Dgri_GH15592</name>
</gene>
<dbReference type="Proteomes" id="UP000001070">
    <property type="component" value="Unassembled WGS sequence"/>
</dbReference>
<dbReference type="EMBL" id="CH916366">
    <property type="protein sequence ID" value="EDV95772.1"/>
    <property type="molecule type" value="Genomic_DNA"/>
</dbReference>
<dbReference type="InParanoid" id="B4J0V1"/>
<proteinExistence type="predicted"/>
<accession>B4J0V1</accession>